<accession>A0AAN9MZP8</accession>
<reference evidence="1 2" key="1">
    <citation type="submission" date="2024-01" db="EMBL/GenBank/DDBJ databases">
        <title>The genomes of 5 underutilized Papilionoideae crops provide insights into root nodulation and disease resistanc.</title>
        <authorList>
            <person name="Jiang F."/>
        </authorList>
    </citation>
    <scope>NUCLEOTIDE SEQUENCE [LARGE SCALE GENOMIC DNA]</scope>
    <source>
        <strain evidence="1">LVBAO_FW01</strain>
        <tissue evidence="1">Leaves</tissue>
    </source>
</reference>
<evidence type="ECO:0000313" key="1">
    <source>
        <dbReference type="EMBL" id="KAK7360548.1"/>
    </source>
</evidence>
<sequence>MMRKEILQQNGDVVQGKVPQRPFYHKANALGCAFFILHINKACCHGQESACPREGTRPAWAFLDCLYEAWAVGQLVTPGLIFSAQIFRPASIANEEYDALAGEWLGLGEPESGCTFCGRVLTSPEMVSPFFIDLALPSELIGS</sequence>
<name>A0AAN9MZP8_CANGL</name>
<protein>
    <submittedName>
        <fullName evidence="1">Uncharacterized protein</fullName>
    </submittedName>
</protein>
<comment type="caution">
    <text evidence="1">The sequence shown here is derived from an EMBL/GenBank/DDBJ whole genome shotgun (WGS) entry which is preliminary data.</text>
</comment>
<keyword evidence="2" id="KW-1185">Reference proteome</keyword>
<dbReference type="Proteomes" id="UP001367508">
    <property type="component" value="Unassembled WGS sequence"/>
</dbReference>
<dbReference type="EMBL" id="JAYMYQ010000001">
    <property type="protein sequence ID" value="KAK7360548.1"/>
    <property type="molecule type" value="Genomic_DNA"/>
</dbReference>
<proteinExistence type="predicted"/>
<evidence type="ECO:0000313" key="2">
    <source>
        <dbReference type="Proteomes" id="UP001367508"/>
    </source>
</evidence>
<gene>
    <name evidence="1" type="ORF">VNO77_02553</name>
</gene>
<dbReference type="AlphaFoldDB" id="A0AAN9MZP8"/>
<organism evidence="1 2">
    <name type="scientific">Canavalia gladiata</name>
    <name type="common">Sword bean</name>
    <name type="synonym">Dolichos gladiatus</name>
    <dbReference type="NCBI Taxonomy" id="3824"/>
    <lineage>
        <taxon>Eukaryota</taxon>
        <taxon>Viridiplantae</taxon>
        <taxon>Streptophyta</taxon>
        <taxon>Embryophyta</taxon>
        <taxon>Tracheophyta</taxon>
        <taxon>Spermatophyta</taxon>
        <taxon>Magnoliopsida</taxon>
        <taxon>eudicotyledons</taxon>
        <taxon>Gunneridae</taxon>
        <taxon>Pentapetalae</taxon>
        <taxon>rosids</taxon>
        <taxon>fabids</taxon>
        <taxon>Fabales</taxon>
        <taxon>Fabaceae</taxon>
        <taxon>Papilionoideae</taxon>
        <taxon>50 kb inversion clade</taxon>
        <taxon>NPAAA clade</taxon>
        <taxon>indigoferoid/millettioid clade</taxon>
        <taxon>Phaseoleae</taxon>
        <taxon>Canavalia</taxon>
    </lineage>
</organism>